<accession>Q3LX54</accession>
<feature type="non-terminal residue" evidence="2">
    <location>
        <position position="1"/>
    </location>
</feature>
<keyword evidence="2" id="KW-0261">Viral envelope protein</keyword>
<keyword evidence="1" id="KW-1133">Transmembrane helix</keyword>
<keyword evidence="1" id="KW-0472">Membrane</keyword>
<organism evidence="2">
    <name type="scientific">Human immunodeficiency virus type 1</name>
    <name type="common">HIV-1</name>
    <dbReference type="NCBI Taxonomy" id="11676"/>
    <lineage>
        <taxon>Viruses</taxon>
        <taxon>Riboviria</taxon>
        <taxon>Pararnavirae</taxon>
        <taxon>Artverviricota</taxon>
        <taxon>Revtraviricetes</taxon>
        <taxon>Ortervirales</taxon>
        <taxon>Retroviridae</taxon>
        <taxon>Orthoretrovirinae</taxon>
        <taxon>Lentivirus</taxon>
        <taxon>Lentivirus humimdef1</taxon>
    </lineage>
</organism>
<organismHost>
    <name type="scientific">Homo sapiens</name>
    <name type="common">Human</name>
    <dbReference type="NCBI Taxonomy" id="9606"/>
</organismHost>
<gene>
    <name evidence="2" type="primary">env</name>
</gene>
<sequence length="57" mass="6505">WGPSYLPAMFTICFILHGSVMVAFAVLLVVLIALLHLVYTCQQIRLYEQYAKFSSTH</sequence>
<keyword evidence="2" id="KW-0946">Virion</keyword>
<evidence type="ECO:0000313" key="2">
    <source>
        <dbReference type="EMBL" id="ABA08278.1"/>
    </source>
</evidence>
<dbReference type="GO" id="GO:0019031">
    <property type="term" value="C:viral envelope"/>
    <property type="evidence" value="ECO:0007669"/>
    <property type="project" value="UniProtKB-KW"/>
</dbReference>
<reference evidence="2" key="1">
    <citation type="journal article" date="2008" name="AIDS Res. Hum. Retroviruses">
        <title>HIV type 1 genetic diversity in Moyale, Mandera, and Turkana based on env-C2-V3 sequences.</title>
        <authorList>
            <person name="Khamadi S.A."/>
            <person name="Lihana R.W."/>
            <person name="Mwaniki D.L."/>
            <person name="Kinyua J."/>
            <person name="Lagat N."/>
            <person name="Carter J.Y."/>
            <person name="Ichimura H."/>
            <person name="Oishi I."/>
            <person name="Okoth F.A."/>
            <person name="Ochieng W."/>
        </authorList>
    </citation>
    <scope>NUCLEOTIDE SEQUENCE</scope>
    <source>
        <strain evidence="2">MYDH018</strain>
    </source>
</reference>
<protein>
    <submittedName>
        <fullName evidence="2">Truncated envelope glycoprotein</fullName>
    </submittedName>
</protein>
<keyword evidence="1" id="KW-0812">Transmembrane</keyword>
<dbReference type="EMBL" id="DQ155190">
    <property type="protein sequence ID" value="ABA08278.1"/>
    <property type="molecule type" value="Genomic_DNA"/>
</dbReference>
<proteinExistence type="predicted"/>
<name>Q3LX54_HV1</name>
<evidence type="ECO:0000256" key="1">
    <source>
        <dbReference type="SAM" id="Phobius"/>
    </source>
</evidence>
<feature type="transmembrane region" description="Helical" evidence="1">
    <location>
        <begin position="6"/>
        <end position="39"/>
    </location>
</feature>